<dbReference type="HOGENOM" id="CLU_017490_0_0_2"/>
<dbReference type="InterPro" id="IPR029039">
    <property type="entry name" value="Flavoprotein-like_sf"/>
</dbReference>
<dbReference type="EMBL" id="CP001338">
    <property type="protein sequence ID" value="ACL15985.1"/>
    <property type="molecule type" value="Genomic_DNA"/>
</dbReference>
<evidence type="ECO:0000313" key="2">
    <source>
        <dbReference type="EMBL" id="ACL15985.1"/>
    </source>
</evidence>
<dbReference type="InterPro" id="IPR001279">
    <property type="entry name" value="Metallo-B-lactamas"/>
</dbReference>
<dbReference type="InterPro" id="IPR008254">
    <property type="entry name" value="Flavodoxin/NO_synth"/>
</dbReference>
<dbReference type="CDD" id="cd07709">
    <property type="entry name" value="flavodiiron_proteins_MBL-fold"/>
    <property type="match status" value="1"/>
</dbReference>
<dbReference type="PIRSF" id="PIRSF005243">
    <property type="entry name" value="ROO"/>
    <property type="match status" value="1"/>
</dbReference>
<dbReference type="GO" id="GO:0016491">
    <property type="term" value="F:oxidoreductase activity"/>
    <property type="evidence" value="ECO:0007669"/>
    <property type="project" value="InterPro"/>
</dbReference>
<dbReference type="SUPFAM" id="SSF52218">
    <property type="entry name" value="Flavoproteins"/>
    <property type="match status" value="1"/>
</dbReference>
<name>B8GFD7_METPE</name>
<dbReference type="PANTHER" id="PTHR43717">
    <property type="entry name" value="ANAEROBIC NITRIC OXIDE REDUCTASE FLAVORUBREDOXIN"/>
    <property type="match status" value="1"/>
</dbReference>
<dbReference type="OrthoDB" id="6433at2157"/>
<gene>
    <name evidence="2" type="ordered locus">Mpal_0614</name>
</gene>
<accession>B8GFD7</accession>
<protein>
    <submittedName>
        <fullName evidence="2">Beta-lactamase domain protein</fullName>
    </submittedName>
</protein>
<feature type="domain" description="Flavodoxin-like" evidence="1">
    <location>
        <begin position="248"/>
        <end position="385"/>
    </location>
</feature>
<dbReference type="InterPro" id="IPR036866">
    <property type="entry name" value="RibonucZ/Hydroxyglut_hydro"/>
</dbReference>
<dbReference type="PANTHER" id="PTHR43717:SF1">
    <property type="entry name" value="ANAEROBIC NITRIC OXIDE REDUCTASE FLAVORUBREDOXIN"/>
    <property type="match status" value="1"/>
</dbReference>
<dbReference type="SMART" id="SM00849">
    <property type="entry name" value="Lactamase_B"/>
    <property type="match status" value="1"/>
</dbReference>
<organism evidence="2 3">
    <name type="scientific">Methanosphaerula palustris (strain ATCC BAA-1556 / DSM 19958 / E1-9c)</name>
    <dbReference type="NCBI Taxonomy" id="521011"/>
    <lineage>
        <taxon>Archaea</taxon>
        <taxon>Methanobacteriati</taxon>
        <taxon>Methanobacteriota</taxon>
        <taxon>Stenosarchaea group</taxon>
        <taxon>Methanomicrobia</taxon>
        <taxon>Methanomicrobiales</taxon>
        <taxon>Methanoregulaceae</taxon>
        <taxon>Methanosphaerula</taxon>
    </lineage>
</organism>
<dbReference type="InterPro" id="IPR045761">
    <property type="entry name" value="ODP_dom"/>
</dbReference>
<dbReference type="RefSeq" id="WP_012617304.1">
    <property type="nucleotide sequence ID" value="NC_011832.1"/>
</dbReference>
<keyword evidence="3" id="KW-1185">Reference proteome</keyword>
<dbReference type="GO" id="GO:0046872">
    <property type="term" value="F:metal ion binding"/>
    <property type="evidence" value="ECO:0007669"/>
    <property type="project" value="InterPro"/>
</dbReference>
<evidence type="ECO:0000313" key="3">
    <source>
        <dbReference type="Proteomes" id="UP000002457"/>
    </source>
</evidence>
<dbReference type="KEGG" id="mpl:Mpal_0614"/>
<dbReference type="AlphaFoldDB" id="B8GFD7"/>
<dbReference type="Proteomes" id="UP000002457">
    <property type="component" value="Chromosome"/>
</dbReference>
<evidence type="ECO:0000259" key="1">
    <source>
        <dbReference type="PROSITE" id="PS50902"/>
    </source>
</evidence>
<dbReference type="InterPro" id="IPR016440">
    <property type="entry name" value="Rubredoxin-O_OxRdtase"/>
</dbReference>
<dbReference type="Gene3D" id="3.40.50.360">
    <property type="match status" value="1"/>
</dbReference>
<dbReference type="PROSITE" id="PS50902">
    <property type="entry name" value="FLAVODOXIN_LIKE"/>
    <property type="match status" value="1"/>
</dbReference>
<dbReference type="GO" id="GO:0010181">
    <property type="term" value="F:FMN binding"/>
    <property type="evidence" value="ECO:0007669"/>
    <property type="project" value="InterPro"/>
</dbReference>
<proteinExistence type="predicted"/>
<reference evidence="2 3" key="1">
    <citation type="journal article" date="2015" name="Genome Announc.">
        <title>Complete Genome Sequence of Methanosphaerula palustris E1-9CT, a Hydrogenotrophic Methanogen Isolated from a Minerotrophic Fen Peatland.</title>
        <authorList>
            <person name="Cadillo-Quiroz H."/>
            <person name="Browne P."/>
            <person name="Kyrpides N."/>
            <person name="Woyke T."/>
            <person name="Goodwin L."/>
            <person name="Detter C."/>
            <person name="Yavitt J.B."/>
            <person name="Zinder S.H."/>
        </authorList>
    </citation>
    <scope>NUCLEOTIDE SEQUENCE [LARGE SCALE GENOMIC DNA]</scope>
    <source>
        <strain evidence="3">ATCC BAA-1556 / DSM 19958 / E1-9c</strain>
    </source>
</reference>
<dbReference type="Gene3D" id="3.60.15.10">
    <property type="entry name" value="Ribonuclease Z/Hydroxyacylglutathione hydrolase-like"/>
    <property type="match status" value="1"/>
</dbReference>
<dbReference type="STRING" id="521011.Mpal_0614"/>
<dbReference type="GeneID" id="7270201"/>
<dbReference type="Pfam" id="PF19583">
    <property type="entry name" value="ODP"/>
    <property type="match status" value="1"/>
</dbReference>
<dbReference type="SUPFAM" id="SSF56281">
    <property type="entry name" value="Metallo-hydrolase/oxidoreductase"/>
    <property type="match status" value="1"/>
</dbReference>
<sequence length="395" mass="44041">MTANEIVPGVHAVGTVDWDRRLFDELVPLPHGTSYNAYLVQGSEKVALIDASDPEMELPFITNLMKGGVGHIDYVVVNHAEQDHSGLLPLVLELYSDAKVVTNATCKDLLKSFLGIEDEKIIVIKDGETLSLGDKTLEFLITPWVHWPDTMLTYLREDKILFSCDLFGAHMATSDLFMSDAREWYTHAKRYYAEIMMPFRNSIKGYLERLKAYPIAIICPSHGPIHDRPETVLEAYADWTSDEVKNTVVIPYISMHGSTKAMVDFLVRALTERGVGVKQFQLSLTDTGDLAMALVDAATIVIATPTVLFGPHPKVVYAAYLANILKPKTRFVSVITSYGWGGKTVDTLVGMLNHLKVEVLEPVTVKGYPTEETQKDLTRLADEIFKKHKESIGVL</sequence>
<dbReference type="GO" id="GO:0009055">
    <property type="term" value="F:electron transfer activity"/>
    <property type="evidence" value="ECO:0007669"/>
    <property type="project" value="InterPro"/>
</dbReference>
<dbReference type="eggNOG" id="arCOG00509">
    <property type="taxonomic scope" value="Archaea"/>
</dbReference>